<keyword evidence="2" id="KW-1185">Reference proteome</keyword>
<protein>
    <submittedName>
        <fullName evidence="1">Uncharacterized protein</fullName>
    </submittedName>
</protein>
<dbReference type="Proteomes" id="UP000055048">
    <property type="component" value="Unassembled WGS sequence"/>
</dbReference>
<evidence type="ECO:0000313" key="1">
    <source>
        <dbReference type="EMBL" id="KRX45175.1"/>
    </source>
</evidence>
<dbReference type="EMBL" id="JYDJ01000081">
    <property type="protein sequence ID" value="KRX45175.1"/>
    <property type="molecule type" value="Genomic_DNA"/>
</dbReference>
<comment type="caution">
    <text evidence="1">The sequence shown here is derived from an EMBL/GenBank/DDBJ whole genome shotgun (WGS) entry which is preliminary data.</text>
</comment>
<evidence type="ECO:0000313" key="2">
    <source>
        <dbReference type="Proteomes" id="UP000055048"/>
    </source>
</evidence>
<accession>A0A0V0U2T3</accession>
<sequence length="64" mass="7697">MHISFCVEFHNFADHFKLCPALVCREDAACILITQQQQKDKSKYHVQWFDLKKLLQQLYKKNNL</sequence>
<name>A0A0V0U2T3_9BILA</name>
<organism evidence="1 2">
    <name type="scientific">Trichinella murrelli</name>
    <dbReference type="NCBI Taxonomy" id="144512"/>
    <lineage>
        <taxon>Eukaryota</taxon>
        <taxon>Metazoa</taxon>
        <taxon>Ecdysozoa</taxon>
        <taxon>Nematoda</taxon>
        <taxon>Enoplea</taxon>
        <taxon>Dorylaimia</taxon>
        <taxon>Trichinellida</taxon>
        <taxon>Trichinellidae</taxon>
        <taxon>Trichinella</taxon>
    </lineage>
</organism>
<gene>
    <name evidence="1" type="ORF">T05_14757</name>
</gene>
<dbReference type="AlphaFoldDB" id="A0A0V0U2T3"/>
<reference evidence="1 2" key="1">
    <citation type="submission" date="2015-01" db="EMBL/GenBank/DDBJ databases">
        <title>Evolution of Trichinella species and genotypes.</title>
        <authorList>
            <person name="Korhonen P.K."/>
            <person name="Edoardo P."/>
            <person name="Giuseppe L.R."/>
            <person name="Gasser R.B."/>
        </authorList>
    </citation>
    <scope>NUCLEOTIDE SEQUENCE [LARGE SCALE GENOMIC DNA]</scope>
    <source>
        <strain evidence="1">ISS417</strain>
    </source>
</reference>
<proteinExistence type="predicted"/>